<dbReference type="InterPro" id="IPR015942">
    <property type="entry name" value="Asp/Glu/hydantoin_racemase"/>
</dbReference>
<keyword evidence="4 8" id="KW-0573">Peptidoglycan synthesis</keyword>
<comment type="similarity">
    <text evidence="8">Belongs to the aspartate/glutamate racemases family.</text>
</comment>
<dbReference type="EMBL" id="QFQP01000014">
    <property type="protein sequence ID" value="PZR11429.1"/>
    <property type="molecule type" value="Genomic_DNA"/>
</dbReference>
<dbReference type="GO" id="GO:0009252">
    <property type="term" value="P:peptidoglycan biosynthetic process"/>
    <property type="evidence" value="ECO:0007669"/>
    <property type="project" value="UniProtKB-UniRule"/>
</dbReference>
<keyword evidence="5 8" id="KW-0413">Isomerase</keyword>
<dbReference type="PANTHER" id="PTHR21198">
    <property type="entry name" value="GLUTAMATE RACEMASE"/>
    <property type="match status" value="1"/>
</dbReference>
<dbReference type="SUPFAM" id="SSF53681">
    <property type="entry name" value="Aspartate/glutamate racemase"/>
    <property type="match status" value="2"/>
</dbReference>
<evidence type="ECO:0000256" key="5">
    <source>
        <dbReference type="ARBA" id="ARBA00023235"/>
    </source>
</evidence>
<proteinExistence type="inferred from homology"/>
<evidence type="ECO:0000256" key="3">
    <source>
        <dbReference type="ARBA" id="ARBA00022960"/>
    </source>
</evidence>
<dbReference type="Proteomes" id="UP000249061">
    <property type="component" value="Unassembled WGS sequence"/>
</dbReference>
<dbReference type="Pfam" id="PF01177">
    <property type="entry name" value="Asp_Glu_race"/>
    <property type="match status" value="1"/>
</dbReference>
<feature type="binding site" evidence="8">
    <location>
        <begin position="13"/>
        <end position="14"/>
    </location>
    <ligand>
        <name>substrate</name>
    </ligand>
</feature>
<name>A0A2W5T7B0_9BACT</name>
<dbReference type="InterPro" id="IPR001920">
    <property type="entry name" value="Asp/Glu_race"/>
</dbReference>
<protein>
    <recommendedName>
        <fullName evidence="7 8">Glutamate racemase</fullName>
        <ecNumber evidence="2 8">5.1.1.3</ecNumber>
    </recommendedName>
</protein>
<dbReference type="InterPro" id="IPR033134">
    <property type="entry name" value="Asp/Glu_racemase_AS_2"/>
</dbReference>
<dbReference type="GO" id="GO:0008881">
    <property type="term" value="F:glutamate racemase activity"/>
    <property type="evidence" value="ECO:0007669"/>
    <property type="project" value="UniProtKB-UniRule"/>
</dbReference>
<evidence type="ECO:0000256" key="2">
    <source>
        <dbReference type="ARBA" id="ARBA00013090"/>
    </source>
</evidence>
<evidence type="ECO:0000256" key="1">
    <source>
        <dbReference type="ARBA" id="ARBA00001602"/>
    </source>
</evidence>
<dbReference type="EC" id="5.1.1.3" evidence="2 8"/>
<organism evidence="9 10">
    <name type="scientific">Archangium gephyra</name>
    <dbReference type="NCBI Taxonomy" id="48"/>
    <lineage>
        <taxon>Bacteria</taxon>
        <taxon>Pseudomonadati</taxon>
        <taxon>Myxococcota</taxon>
        <taxon>Myxococcia</taxon>
        <taxon>Myxococcales</taxon>
        <taxon>Cystobacterineae</taxon>
        <taxon>Archangiaceae</taxon>
        <taxon>Archangium</taxon>
    </lineage>
</organism>
<dbReference type="GO" id="GO:0071555">
    <property type="term" value="P:cell wall organization"/>
    <property type="evidence" value="ECO:0007669"/>
    <property type="project" value="UniProtKB-KW"/>
</dbReference>
<dbReference type="PROSITE" id="PS00923">
    <property type="entry name" value="ASP_GLU_RACEMASE_1"/>
    <property type="match status" value="1"/>
</dbReference>
<feature type="active site" description="Proton donor/acceptor" evidence="8">
    <location>
        <position position="76"/>
    </location>
</feature>
<dbReference type="Gene3D" id="3.40.50.1860">
    <property type="match status" value="2"/>
</dbReference>
<dbReference type="InterPro" id="IPR004391">
    <property type="entry name" value="Glu_race"/>
</dbReference>
<dbReference type="GO" id="GO:0008360">
    <property type="term" value="P:regulation of cell shape"/>
    <property type="evidence" value="ECO:0007669"/>
    <property type="project" value="UniProtKB-KW"/>
</dbReference>
<feature type="binding site" evidence="8">
    <location>
        <begin position="45"/>
        <end position="46"/>
    </location>
    <ligand>
        <name>substrate</name>
    </ligand>
</feature>
<evidence type="ECO:0000256" key="8">
    <source>
        <dbReference type="HAMAP-Rule" id="MF_00258"/>
    </source>
</evidence>
<dbReference type="FunFam" id="3.40.50.1860:FF:000002">
    <property type="entry name" value="Glutamate racemase"/>
    <property type="match status" value="1"/>
</dbReference>
<dbReference type="PROSITE" id="PS00924">
    <property type="entry name" value="ASP_GLU_RACEMASE_2"/>
    <property type="match status" value="1"/>
</dbReference>
<dbReference type="NCBIfam" id="TIGR00067">
    <property type="entry name" value="glut_race"/>
    <property type="match status" value="1"/>
</dbReference>
<accession>A0A2W5T7B0</accession>
<comment type="caution">
    <text evidence="9">The sequence shown here is derived from an EMBL/GenBank/DDBJ whole genome shotgun (WGS) entry which is preliminary data.</text>
</comment>
<evidence type="ECO:0000256" key="6">
    <source>
        <dbReference type="ARBA" id="ARBA00023316"/>
    </source>
</evidence>
<sequence length="271" mass="28667">MRHGRHAAIGVFDSGVGGLTVLKAMMERLPMESTVYLGDTARVPYGTKSGEVVTRYSLANAQALMEYDLKALVVACNTASAVALPALSAALPIPVIGVITPGAEAAVRATKTGKVAVIGTPGTIASGAYQSALESAASSLEVHSRACPLFVPLAEEGWLEGPVPQLVAEKYLNDGFLEGVDTLVLGCTHYPLLAPVIQQVVGSRVTLVDSALATAERLATVLRERELTRLERGTVERHYLVTDTPTRFLEVGARFLGRPLSGARQIDLHVK</sequence>
<comment type="function">
    <text evidence="8">Provides the (R)-glutamate required for cell wall biosynthesis.</text>
</comment>
<evidence type="ECO:0000256" key="7">
    <source>
        <dbReference type="ARBA" id="ARBA00070053"/>
    </source>
</evidence>
<keyword evidence="3 8" id="KW-0133">Cell shape</keyword>
<feature type="active site" description="Proton donor/acceptor" evidence="8">
    <location>
        <position position="187"/>
    </location>
</feature>
<dbReference type="InterPro" id="IPR018187">
    <property type="entry name" value="Asp/Glu_racemase_AS_1"/>
</dbReference>
<dbReference type="AlphaFoldDB" id="A0A2W5T7B0"/>
<dbReference type="PANTHER" id="PTHR21198:SF2">
    <property type="entry name" value="GLUTAMATE RACEMASE"/>
    <property type="match status" value="1"/>
</dbReference>
<keyword evidence="6 8" id="KW-0961">Cell wall biogenesis/degradation</keyword>
<comment type="catalytic activity">
    <reaction evidence="1 8">
        <text>L-glutamate = D-glutamate</text>
        <dbReference type="Rhea" id="RHEA:12813"/>
        <dbReference type="ChEBI" id="CHEBI:29985"/>
        <dbReference type="ChEBI" id="CHEBI:29986"/>
        <dbReference type="EC" id="5.1.1.3"/>
    </reaction>
</comment>
<evidence type="ECO:0000256" key="4">
    <source>
        <dbReference type="ARBA" id="ARBA00022984"/>
    </source>
</evidence>
<dbReference type="HAMAP" id="MF_00258">
    <property type="entry name" value="Glu_racemase"/>
    <property type="match status" value="1"/>
</dbReference>
<feature type="binding site" evidence="8">
    <location>
        <begin position="188"/>
        <end position="189"/>
    </location>
    <ligand>
        <name>substrate</name>
    </ligand>
</feature>
<evidence type="ECO:0000313" key="9">
    <source>
        <dbReference type="EMBL" id="PZR11429.1"/>
    </source>
</evidence>
<gene>
    <name evidence="8" type="primary">murI</name>
    <name evidence="9" type="ORF">DI536_17535</name>
</gene>
<reference evidence="9 10" key="1">
    <citation type="submission" date="2017-08" db="EMBL/GenBank/DDBJ databases">
        <title>Infants hospitalized years apart are colonized by the same room-sourced microbial strains.</title>
        <authorList>
            <person name="Brooks B."/>
            <person name="Olm M.R."/>
            <person name="Firek B.A."/>
            <person name="Baker R."/>
            <person name="Thomas B.C."/>
            <person name="Morowitz M.J."/>
            <person name="Banfield J.F."/>
        </authorList>
    </citation>
    <scope>NUCLEOTIDE SEQUENCE [LARGE SCALE GENOMIC DNA]</scope>
    <source>
        <strain evidence="9">S2_003_000_R2_14</strain>
    </source>
</reference>
<evidence type="ECO:0000313" key="10">
    <source>
        <dbReference type="Proteomes" id="UP000249061"/>
    </source>
</evidence>
<comment type="pathway">
    <text evidence="8">Cell wall biogenesis; peptidoglycan biosynthesis.</text>
</comment>
<feature type="binding site" evidence="8">
    <location>
        <begin position="77"/>
        <end position="78"/>
    </location>
    <ligand>
        <name>substrate</name>
    </ligand>
</feature>
<dbReference type="UniPathway" id="UPA00219"/>